<dbReference type="EMBL" id="ARYJ01000012">
    <property type="protein sequence ID" value="KCZ86665.1"/>
    <property type="molecule type" value="Genomic_DNA"/>
</dbReference>
<evidence type="ECO:0000256" key="4">
    <source>
        <dbReference type="ARBA" id="ARBA00023136"/>
    </source>
</evidence>
<dbReference type="PATRIC" id="fig|1280952.3.peg.2998"/>
<evidence type="ECO:0000256" key="2">
    <source>
        <dbReference type="ARBA" id="ARBA00022692"/>
    </source>
</evidence>
<dbReference type="PANTHER" id="PTHR37422">
    <property type="entry name" value="TEICHURONIC ACID BIOSYNTHESIS PROTEIN TUAE"/>
    <property type="match status" value="1"/>
</dbReference>
<protein>
    <submittedName>
        <fullName evidence="7">Putative O-antigen polymerase</fullName>
    </submittedName>
</protein>
<name>A0A059F7V2_9PROT</name>
<dbReference type="InterPro" id="IPR051533">
    <property type="entry name" value="WaaL-like"/>
</dbReference>
<feature type="transmembrane region" description="Helical" evidence="5">
    <location>
        <begin position="122"/>
        <end position="143"/>
    </location>
</feature>
<feature type="transmembrane region" description="Helical" evidence="5">
    <location>
        <begin position="47"/>
        <end position="69"/>
    </location>
</feature>
<feature type="domain" description="O-antigen ligase-related" evidence="6">
    <location>
        <begin position="194"/>
        <end position="345"/>
    </location>
</feature>
<gene>
    <name evidence="7" type="ORF">HJA_14980</name>
</gene>
<proteinExistence type="predicted"/>
<dbReference type="STRING" id="1280952.HJA_14980"/>
<feature type="transmembrane region" description="Helical" evidence="5">
    <location>
        <begin position="12"/>
        <end position="40"/>
    </location>
</feature>
<keyword evidence="8" id="KW-1185">Reference proteome</keyword>
<dbReference type="Pfam" id="PF04932">
    <property type="entry name" value="Wzy_C"/>
    <property type="match status" value="1"/>
</dbReference>
<evidence type="ECO:0000256" key="5">
    <source>
        <dbReference type="SAM" id="Phobius"/>
    </source>
</evidence>
<reference evidence="7 8" key="1">
    <citation type="journal article" date="2014" name="Antonie Van Leeuwenhoek">
        <title>Hyphomonas beringensis sp. nov. and Hyphomonas chukchiensis sp. nov., isolated from surface seawater of the Bering Sea and Chukchi Sea.</title>
        <authorList>
            <person name="Li C."/>
            <person name="Lai Q."/>
            <person name="Li G."/>
            <person name="Dong C."/>
            <person name="Wang J."/>
            <person name="Liao Y."/>
            <person name="Shao Z."/>
        </authorList>
    </citation>
    <scope>NUCLEOTIDE SEQUENCE [LARGE SCALE GENOMIC DNA]</scope>
    <source>
        <strain evidence="7 8">VP2</strain>
    </source>
</reference>
<dbReference type="PANTHER" id="PTHR37422:SF17">
    <property type="entry name" value="O-ANTIGEN LIGASE"/>
    <property type="match status" value="1"/>
</dbReference>
<organism evidence="7 8">
    <name type="scientific">Hyphomonas jannaschiana VP2</name>
    <dbReference type="NCBI Taxonomy" id="1280952"/>
    <lineage>
        <taxon>Bacteria</taxon>
        <taxon>Pseudomonadati</taxon>
        <taxon>Pseudomonadota</taxon>
        <taxon>Alphaproteobacteria</taxon>
        <taxon>Hyphomonadales</taxon>
        <taxon>Hyphomonadaceae</taxon>
        <taxon>Hyphomonas</taxon>
    </lineage>
</organism>
<feature type="transmembrane region" description="Helical" evidence="5">
    <location>
        <begin position="163"/>
        <end position="179"/>
    </location>
</feature>
<dbReference type="GO" id="GO:0016020">
    <property type="term" value="C:membrane"/>
    <property type="evidence" value="ECO:0007669"/>
    <property type="project" value="UniProtKB-SubCell"/>
</dbReference>
<feature type="transmembrane region" description="Helical" evidence="5">
    <location>
        <begin position="89"/>
        <end position="110"/>
    </location>
</feature>
<dbReference type="InterPro" id="IPR007016">
    <property type="entry name" value="O-antigen_ligase-rel_domated"/>
</dbReference>
<dbReference type="OrthoDB" id="8050531at2"/>
<dbReference type="RefSeq" id="WP_035583750.1">
    <property type="nucleotide sequence ID" value="NZ_ARYJ01000012.1"/>
</dbReference>
<evidence type="ECO:0000313" key="8">
    <source>
        <dbReference type="Proteomes" id="UP000024816"/>
    </source>
</evidence>
<keyword evidence="2 5" id="KW-0812">Transmembrane</keyword>
<evidence type="ECO:0000313" key="7">
    <source>
        <dbReference type="EMBL" id="KCZ86665.1"/>
    </source>
</evidence>
<dbReference type="Proteomes" id="UP000024816">
    <property type="component" value="Unassembled WGS sequence"/>
</dbReference>
<dbReference type="eggNOG" id="COG3307">
    <property type="taxonomic scope" value="Bacteria"/>
</dbReference>
<dbReference type="AlphaFoldDB" id="A0A059F7V2"/>
<feature type="transmembrane region" description="Helical" evidence="5">
    <location>
        <begin position="234"/>
        <end position="254"/>
    </location>
</feature>
<evidence type="ECO:0000256" key="3">
    <source>
        <dbReference type="ARBA" id="ARBA00022989"/>
    </source>
</evidence>
<evidence type="ECO:0000256" key="1">
    <source>
        <dbReference type="ARBA" id="ARBA00004141"/>
    </source>
</evidence>
<feature type="transmembrane region" description="Helical" evidence="5">
    <location>
        <begin position="391"/>
        <end position="407"/>
    </location>
</feature>
<accession>A0A059F7V2</accession>
<keyword evidence="4 5" id="KW-0472">Membrane</keyword>
<feature type="transmembrane region" description="Helical" evidence="5">
    <location>
        <begin position="211"/>
        <end position="227"/>
    </location>
</feature>
<sequence>MSYAPVLAAAFVLWPLMGLLGAQGYTPLLGLAALPALALARPKWPPAVYAIPAFLFVVWVVIGEAWSPVSTGLVSGSLLEGNFAVKASSLRIFLTAVFALLAVGGALRIAEGGAQITTRVMLGAFAAQGLILAITVIFSGPLLRMVYGTDPNELNSGIQNLGRNANAFALVLPILIAYLSARPQFFWKPVVALLVVTSLLIFARLDAQSPMIGLVFMMAAIGLVQAMPKLGFRVLFTSLGAYVAAAPMLIGTTLKLLEAYNIHLPGSFQSRAWAWHVVINKVSERPVTGHGISASKTWNQTYADYPEWAAHLPENWQYYPVVPGHPHNMALQIWAETGMIGAVLVAFSLVLLGFRLPAPGQMRADVRYAIAGVMGVALSVFSFAYNMWNEAFWSSVALAAIAIILLAKRRRESL</sequence>
<comment type="subcellular location">
    <subcellularLocation>
        <location evidence="1">Membrane</location>
        <topology evidence="1">Multi-pass membrane protein</topology>
    </subcellularLocation>
</comment>
<keyword evidence="3 5" id="KW-1133">Transmembrane helix</keyword>
<feature type="transmembrane region" description="Helical" evidence="5">
    <location>
        <begin position="366"/>
        <end position="385"/>
    </location>
</feature>
<feature type="transmembrane region" description="Helical" evidence="5">
    <location>
        <begin position="333"/>
        <end position="354"/>
    </location>
</feature>
<evidence type="ECO:0000259" key="6">
    <source>
        <dbReference type="Pfam" id="PF04932"/>
    </source>
</evidence>
<comment type="caution">
    <text evidence="7">The sequence shown here is derived from an EMBL/GenBank/DDBJ whole genome shotgun (WGS) entry which is preliminary data.</text>
</comment>